<reference evidence="3" key="1">
    <citation type="journal article" date="2019" name="Int. J. Syst. Evol. Microbiol.">
        <title>The Global Catalogue of Microorganisms (GCM) 10K type strain sequencing project: providing services to taxonomists for standard genome sequencing and annotation.</title>
        <authorList>
            <consortium name="The Broad Institute Genomics Platform"/>
            <consortium name="The Broad Institute Genome Sequencing Center for Infectious Disease"/>
            <person name="Wu L."/>
            <person name="Ma J."/>
        </authorList>
    </citation>
    <scope>NUCLEOTIDE SEQUENCE [LARGE SCALE GENOMIC DNA]</scope>
    <source>
        <strain evidence="3">CGMCC 1.10130</strain>
    </source>
</reference>
<dbReference type="AlphaFoldDB" id="A0A8J2U3R2"/>
<keyword evidence="1" id="KW-0812">Transmembrane</keyword>
<feature type="transmembrane region" description="Helical" evidence="1">
    <location>
        <begin position="50"/>
        <end position="76"/>
    </location>
</feature>
<proteinExistence type="predicted"/>
<keyword evidence="3" id="KW-1185">Reference proteome</keyword>
<feature type="transmembrane region" description="Helical" evidence="1">
    <location>
        <begin position="82"/>
        <end position="103"/>
    </location>
</feature>
<dbReference type="OrthoDB" id="428263at2"/>
<evidence type="ECO:0000313" key="3">
    <source>
        <dbReference type="Proteomes" id="UP000619743"/>
    </source>
</evidence>
<keyword evidence="1" id="KW-0472">Membrane</keyword>
<sequence length="148" mass="16751">MMSWLMFLDIIAAVVKLSMIIMVGIYFIFSNTIIAVLRQTKSGADIMVEINRVILNAVFLCCFVISGLGSLHLALFGDGYQMISGCLFFFGTTLLTIVINVPLNNQLRDTNGAEQRRVFWRQYQVDWLRWNHVRTLCASVAGLLLVIQ</sequence>
<dbReference type="InterPro" id="IPR013901">
    <property type="entry name" value="Anthrone_oxy"/>
</dbReference>
<feature type="transmembrane region" description="Helical" evidence="1">
    <location>
        <begin position="6"/>
        <end position="29"/>
    </location>
</feature>
<comment type="caution">
    <text evidence="2">The sequence shown here is derived from an EMBL/GenBank/DDBJ whole genome shotgun (WGS) entry which is preliminary data.</text>
</comment>
<protein>
    <submittedName>
        <fullName evidence="2">Membrane protein</fullName>
    </submittedName>
</protein>
<keyword evidence="1" id="KW-1133">Transmembrane helix</keyword>
<organism evidence="2 3">
    <name type="scientific">Neiella marina</name>
    <dbReference type="NCBI Taxonomy" id="508461"/>
    <lineage>
        <taxon>Bacteria</taxon>
        <taxon>Pseudomonadati</taxon>
        <taxon>Pseudomonadota</taxon>
        <taxon>Gammaproteobacteria</taxon>
        <taxon>Alteromonadales</taxon>
        <taxon>Echinimonadaceae</taxon>
        <taxon>Neiella</taxon>
    </lineage>
</organism>
<dbReference type="Pfam" id="PF08592">
    <property type="entry name" value="Anthrone_oxy"/>
    <property type="match status" value="1"/>
</dbReference>
<dbReference type="Proteomes" id="UP000619743">
    <property type="component" value="Unassembled WGS sequence"/>
</dbReference>
<dbReference type="RefSeq" id="WP_087505031.1">
    <property type="nucleotide sequence ID" value="NZ_BMDX01000004.1"/>
</dbReference>
<evidence type="ECO:0000256" key="1">
    <source>
        <dbReference type="SAM" id="Phobius"/>
    </source>
</evidence>
<evidence type="ECO:0000313" key="2">
    <source>
        <dbReference type="EMBL" id="GGA71777.1"/>
    </source>
</evidence>
<name>A0A8J2U3R2_9GAMM</name>
<accession>A0A8J2U3R2</accession>
<dbReference type="EMBL" id="BMDX01000004">
    <property type="protein sequence ID" value="GGA71777.1"/>
    <property type="molecule type" value="Genomic_DNA"/>
</dbReference>
<gene>
    <name evidence="2" type="ORF">GCM10011369_11960</name>
</gene>